<dbReference type="CDD" id="cd00180">
    <property type="entry name" value="PKc"/>
    <property type="match status" value="1"/>
</dbReference>
<dbReference type="GO" id="GO:0004672">
    <property type="term" value="F:protein kinase activity"/>
    <property type="evidence" value="ECO:0007669"/>
    <property type="project" value="InterPro"/>
</dbReference>
<comment type="caution">
    <text evidence="2">The sequence shown here is derived from an EMBL/GenBank/DDBJ whole genome shotgun (WGS) entry which is preliminary data.</text>
</comment>
<dbReference type="Gene3D" id="1.10.510.10">
    <property type="entry name" value="Transferase(Phosphotransferase) domain 1"/>
    <property type="match status" value="1"/>
</dbReference>
<evidence type="ECO:0000313" key="3">
    <source>
        <dbReference type="Proteomes" id="UP001305414"/>
    </source>
</evidence>
<feature type="domain" description="Protein kinase" evidence="1">
    <location>
        <begin position="300"/>
        <end position="620"/>
    </location>
</feature>
<sequence>MRLSIAPYICPFCLKNISLVRDGLPSETQKLNTDDSCQSWSGSGNIGFQFSVHISRHLLAVAILSIEYLDGASLAVIASGSSDSQQSSTHVNCRGSEVSLTSTVSLRAEIHQEFGSETVRGVESENRAASERIRSPTLEALRKGILMSFVESKMDGQQFLPASCLEKLITPSNIRGNLSAAEDDPSIGDIVDFVFNKARKFFAILVSIGVQPSHALYTLRMYGVTDENLPISRETADDHCEKADSERSCRHHPALNVFHRSPWDYVTLSTFYYQQWKFLAPVFGQGKEDTLEVKRILPFVEFGDERSSGAFSEIYKIKIHPDHLSTVDQSEKQNHILALKMIRDEQTGAEEFAAWRAFDRHMKAITPLSNLRSTEIVTPVATFTRGDWRYMLLPWADGGNLRQFWTETDIPLLSGSVVLEVLRQLAGLSNALRVLHQQSWRHGDVKPDNILRFKNQSMIGNLRLGDLGLAKKHPSGTQERNTATQTRYGTIRYEPPEVVTDMETPRSRRYDIWSMGCVIFEFVVWLLHGPNGLRDFGKQLRGNDGFPGAFYAMTGESRSEGKVKIHDTVKTWLEHLRGHPDWSENTALGDLIMTVSSQLLVVDVERRGTARSLAELLKRICAPADSDASYLFPPSARKRRKRVDPPAAPDIDTETHLLLSVPQVTVLDAMANEYRGLRDEDEYSGDRTSAYWKFIVDNDFAFEFLNSIEEPKQSMDAENFVLCAKCADLEIFTAGKVCSYSVSYLEKQAKSRACDLCGLFYKTCLASGLTFLPEIHFFKEGSTLKFHADGAPVLSIVAGLGTIPKIVRGFIIKAAKSDSTPTSDFQLGWAILPEQKSSVSLKLMRHWLRNCDKNHECMPVKPQNPLRLPSRLLAIEGDTVRLRQAIDLQPSDLYLALSYLWEPESRGVVATTSTIAELEAGVPTRTLAPLFQMAISIARDLNFQYLWIDALCIIQDDPAAWVELQKDSETIFRGSYCTLVACSGLENSFLNPRPRRDAIKVKEVDGVPISVCELIDNFQTDVDNSRLSKRGWAFQERALSRRTIFFTRTQLKSALPPFGVAQPLLVQGRLTVLGFSPGPAILGDPDFPKYSVRRLGKIRTYELLYEHYSRLLFSRLQDRPLGIASLEQKLLRDFKTRGAYGCFEIYLARSLLWRRSRNETTLAKIYFDPGLPKIPSWSWMGYAGGINYFDLPFGSIDWENVGWSFNADNVTQDDKPPTLEARGFRFPWNADDQEGVTAIYDRPELLDIFANRVKCVVMGRSRVGDPQKPQAHYLLLVSEIEERRVWERVGVGFVERKSTIFEDEPVSLQIR</sequence>
<dbReference type="GO" id="GO:0005524">
    <property type="term" value="F:ATP binding"/>
    <property type="evidence" value="ECO:0007669"/>
    <property type="project" value="InterPro"/>
</dbReference>
<dbReference type="PROSITE" id="PS50011">
    <property type="entry name" value="PROTEIN_KINASE_DOM"/>
    <property type="match status" value="1"/>
</dbReference>
<name>A0AAN7YY81_9PEZI</name>
<dbReference type="InterPro" id="IPR010730">
    <property type="entry name" value="HET"/>
</dbReference>
<keyword evidence="3" id="KW-1185">Reference proteome</keyword>
<dbReference type="SMART" id="SM00220">
    <property type="entry name" value="S_TKc"/>
    <property type="match status" value="1"/>
</dbReference>
<evidence type="ECO:0000313" key="2">
    <source>
        <dbReference type="EMBL" id="KAK5630275.1"/>
    </source>
</evidence>
<dbReference type="Proteomes" id="UP001305414">
    <property type="component" value="Unassembled WGS sequence"/>
</dbReference>
<dbReference type="PANTHER" id="PTHR33112">
    <property type="entry name" value="DOMAIN PROTEIN, PUTATIVE-RELATED"/>
    <property type="match status" value="1"/>
</dbReference>
<dbReference type="InterPro" id="IPR000719">
    <property type="entry name" value="Prot_kinase_dom"/>
</dbReference>
<dbReference type="InterPro" id="IPR011009">
    <property type="entry name" value="Kinase-like_dom_sf"/>
</dbReference>
<accession>A0AAN7YY81</accession>
<dbReference type="Pfam" id="PF00069">
    <property type="entry name" value="Pkinase"/>
    <property type="match status" value="1"/>
</dbReference>
<proteinExistence type="predicted"/>
<reference evidence="2 3" key="1">
    <citation type="submission" date="2023-10" db="EMBL/GenBank/DDBJ databases">
        <title>Draft genome sequence of Xylaria bambusicola isolate GMP-LS, the root and basal stem rot pathogen of sugarcane in Indonesia.</title>
        <authorList>
            <person name="Selvaraj P."/>
            <person name="Muralishankar V."/>
            <person name="Muruganantham S."/>
            <person name="Sp S."/>
            <person name="Haryani S."/>
            <person name="Lau K.J.X."/>
            <person name="Naqvi N.I."/>
        </authorList>
    </citation>
    <scope>NUCLEOTIDE SEQUENCE [LARGE SCALE GENOMIC DNA]</scope>
    <source>
        <strain evidence="2">GMP-LS</strain>
    </source>
</reference>
<gene>
    <name evidence="2" type="ORF">RRF57_005990</name>
</gene>
<dbReference type="Pfam" id="PF06985">
    <property type="entry name" value="HET"/>
    <property type="match status" value="1"/>
</dbReference>
<dbReference type="PANTHER" id="PTHR33112:SF16">
    <property type="entry name" value="HETEROKARYON INCOMPATIBILITY DOMAIN-CONTAINING PROTEIN"/>
    <property type="match status" value="1"/>
</dbReference>
<protein>
    <recommendedName>
        <fullName evidence="1">Protein kinase domain-containing protein</fullName>
    </recommendedName>
</protein>
<evidence type="ECO:0000259" key="1">
    <source>
        <dbReference type="PROSITE" id="PS50011"/>
    </source>
</evidence>
<dbReference type="EMBL" id="JAWHQM010000015">
    <property type="protein sequence ID" value="KAK5630275.1"/>
    <property type="molecule type" value="Genomic_DNA"/>
</dbReference>
<dbReference type="SUPFAM" id="SSF56112">
    <property type="entry name" value="Protein kinase-like (PK-like)"/>
    <property type="match status" value="1"/>
</dbReference>
<organism evidence="2 3">
    <name type="scientific">Xylaria bambusicola</name>
    <dbReference type="NCBI Taxonomy" id="326684"/>
    <lineage>
        <taxon>Eukaryota</taxon>
        <taxon>Fungi</taxon>
        <taxon>Dikarya</taxon>
        <taxon>Ascomycota</taxon>
        <taxon>Pezizomycotina</taxon>
        <taxon>Sordariomycetes</taxon>
        <taxon>Xylariomycetidae</taxon>
        <taxon>Xylariales</taxon>
        <taxon>Xylariaceae</taxon>
        <taxon>Xylaria</taxon>
    </lineage>
</organism>